<dbReference type="EMBL" id="HACM01004736">
    <property type="protein sequence ID" value="CRZ05178.1"/>
    <property type="molecule type" value="Transcribed_RNA"/>
</dbReference>
<evidence type="ECO:0000256" key="1">
    <source>
        <dbReference type="SAM" id="MobiDB-lite"/>
    </source>
</evidence>
<evidence type="ECO:0000313" key="2">
    <source>
        <dbReference type="EMBL" id="CRZ05178.1"/>
    </source>
</evidence>
<accession>A0A0H5QT30</accession>
<protein>
    <submittedName>
        <fullName evidence="2">Uncharacterized protein</fullName>
    </submittedName>
</protein>
<organism evidence="2">
    <name type="scientific">Spongospora subterranea</name>
    <dbReference type="NCBI Taxonomy" id="70186"/>
    <lineage>
        <taxon>Eukaryota</taxon>
        <taxon>Sar</taxon>
        <taxon>Rhizaria</taxon>
        <taxon>Endomyxa</taxon>
        <taxon>Phytomyxea</taxon>
        <taxon>Plasmodiophorida</taxon>
        <taxon>Plasmodiophoridae</taxon>
        <taxon>Spongospora</taxon>
    </lineage>
</organism>
<feature type="non-terminal residue" evidence="2">
    <location>
        <position position="1"/>
    </location>
</feature>
<reference evidence="2" key="1">
    <citation type="submission" date="2015-04" db="EMBL/GenBank/DDBJ databases">
        <title>The genome sequence of the plant pathogenic Rhizarian Plasmodiophora brassicae reveals insights in its biotrophic life cycle and the origin of chitin synthesis.</title>
        <authorList>
            <person name="Schwelm A."/>
            <person name="Fogelqvist J."/>
            <person name="Knaust A."/>
            <person name="Julke S."/>
            <person name="Lilja T."/>
            <person name="Dhandapani V."/>
            <person name="Bonilla-Rosso G."/>
            <person name="Karlsson M."/>
            <person name="Shevchenko A."/>
            <person name="Choi S.R."/>
            <person name="Kim H.G."/>
            <person name="Park J.Y."/>
            <person name="Lim Y.P."/>
            <person name="Ludwig-Muller J."/>
            <person name="Dixelius C."/>
        </authorList>
    </citation>
    <scope>NUCLEOTIDE SEQUENCE</scope>
    <source>
        <tissue evidence="2">Potato root galls</tissue>
    </source>
</reference>
<feature type="region of interest" description="Disordered" evidence="1">
    <location>
        <begin position="1"/>
        <end position="27"/>
    </location>
</feature>
<feature type="region of interest" description="Disordered" evidence="1">
    <location>
        <begin position="57"/>
        <end position="98"/>
    </location>
</feature>
<proteinExistence type="predicted"/>
<name>A0A0H5QT30_9EUKA</name>
<feature type="compositionally biased region" description="Polar residues" evidence="1">
    <location>
        <begin position="69"/>
        <end position="79"/>
    </location>
</feature>
<sequence length="443" mass="47410">SPATQRTSTASNPMSVAQPVLKQSTPKFIETGNSLATITPPTTQRTPDASNPICVGQPPLQKAPPKSIGTGNSLATTTPPARLQPKKVPKSTVTASTSRTHAPPLLNASAESVGNEVFTPRPAPVAMAVLNGVIKAQSVSSTTISKPNAKTVPGVINAVVHSHVNSPTVLQVSPPNDLEVLFDLLPALSPSLTPSSVRHAIQTIPYAFGAGPVRYLATFILRQPPVHISLPISEAAITESDAQNAVARHVLRYLEQRHPAPVAIAKCEKSLKKRRSGLRQQTDAVRPVVINIPAPPSVEFHVVHNPFVPPPPYSVIDEDAERTIVALKARAMKSLHAHDAETRKVLSEARSFLANLRSQSCSPKSQPALPPQPTAVARSCQDKFVIYLDDEDCDDSDISHSDGDKRFELDQLKSSLSLLRERIARAEAYSKLIQAPPADDGIS</sequence>
<dbReference type="AlphaFoldDB" id="A0A0H5QT30"/>